<reference evidence="4 5" key="1">
    <citation type="submission" date="2020-08" db="EMBL/GenBank/DDBJ databases">
        <title>Genomic Encyclopedia of Archaeal and Bacterial Type Strains, Phase II (KMG-II): from individual species to whole genera.</title>
        <authorList>
            <person name="Goeker M."/>
        </authorList>
    </citation>
    <scope>NUCLEOTIDE SEQUENCE [LARGE SCALE GENOMIC DNA]</scope>
    <source>
        <strain evidence="4 5">DSM 43850</strain>
    </source>
</reference>
<dbReference type="Proteomes" id="UP000517916">
    <property type="component" value="Unassembled WGS sequence"/>
</dbReference>
<dbReference type="PRINTS" id="PR00625">
    <property type="entry name" value="JDOMAIN"/>
</dbReference>
<dbReference type="PANTHER" id="PTHR43096">
    <property type="entry name" value="DNAJ HOMOLOG 1, MITOCHONDRIAL-RELATED"/>
    <property type="match status" value="1"/>
</dbReference>
<dbReference type="InterPro" id="IPR001623">
    <property type="entry name" value="DnaJ_domain"/>
</dbReference>
<feature type="region of interest" description="Disordered" evidence="2">
    <location>
        <begin position="32"/>
        <end position="54"/>
    </location>
</feature>
<evidence type="ECO:0000256" key="2">
    <source>
        <dbReference type="SAM" id="MobiDB-lite"/>
    </source>
</evidence>
<dbReference type="CDD" id="cd06257">
    <property type="entry name" value="DnaJ"/>
    <property type="match status" value="1"/>
</dbReference>
<evidence type="ECO:0000256" key="1">
    <source>
        <dbReference type="ARBA" id="ARBA00023186"/>
    </source>
</evidence>
<protein>
    <submittedName>
        <fullName evidence="4">DnaJ-class molecular chaperone</fullName>
    </submittedName>
</protein>
<dbReference type="InterPro" id="IPR036869">
    <property type="entry name" value="J_dom_sf"/>
</dbReference>
<dbReference type="RefSeq" id="WP_030108678.1">
    <property type="nucleotide sequence ID" value="NZ_BAAABQ010000048.1"/>
</dbReference>
<keyword evidence="5" id="KW-1185">Reference proteome</keyword>
<dbReference type="EMBL" id="JACJID010000001">
    <property type="protein sequence ID" value="MBA8923761.1"/>
    <property type="molecule type" value="Genomic_DNA"/>
</dbReference>
<evidence type="ECO:0000259" key="3">
    <source>
        <dbReference type="PROSITE" id="PS50076"/>
    </source>
</evidence>
<dbReference type="PROSITE" id="PS50076">
    <property type="entry name" value="DNAJ_2"/>
    <property type="match status" value="1"/>
</dbReference>
<comment type="caution">
    <text evidence="4">The sequence shown here is derived from an EMBL/GenBank/DDBJ whole genome shotgun (WGS) entry which is preliminary data.</text>
</comment>
<feature type="compositionally biased region" description="Basic and acidic residues" evidence="2">
    <location>
        <begin position="32"/>
        <end position="48"/>
    </location>
</feature>
<feature type="domain" description="J" evidence="3">
    <location>
        <begin position="7"/>
        <end position="78"/>
    </location>
</feature>
<feature type="compositionally biased region" description="Basic and acidic residues" evidence="2">
    <location>
        <begin position="67"/>
        <end position="78"/>
    </location>
</feature>
<gene>
    <name evidence="4" type="ORF">BC739_000958</name>
</gene>
<name>A0ABR6BA79_9PSEU</name>
<feature type="compositionally biased region" description="Pro residues" evidence="2">
    <location>
        <begin position="86"/>
        <end position="103"/>
    </location>
</feature>
<evidence type="ECO:0000313" key="4">
    <source>
        <dbReference type="EMBL" id="MBA8923761.1"/>
    </source>
</evidence>
<sequence>MTHDLPDYYTVLGVVSTASSAEIAHAYRCRVRDQHPDARPDAGHDTGHDTGSQGLREVIAAYAVLRDPARRAEYDRQRQPTTHTRPPTPGTPPPSTPFAPPSRTPLLRVGPVRYHGPPHRGHQ</sequence>
<feature type="region of interest" description="Disordered" evidence="2">
    <location>
        <begin position="66"/>
        <end position="123"/>
    </location>
</feature>
<evidence type="ECO:0000313" key="5">
    <source>
        <dbReference type="Proteomes" id="UP000517916"/>
    </source>
</evidence>
<dbReference type="SMART" id="SM00271">
    <property type="entry name" value="DnaJ"/>
    <property type="match status" value="1"/>
</dbReference>
<proteinExistence type="predicted"/>
<dbReference type="SUPFAM" id="SSF46565">
    <property type="entry name" value="Chaperone J-domain"/>
    <property type="match status" value="1"/>
</dbReference>
<dbReference type="Pfam" id="PF00226">
    <property type="entry name" value="DnaJ"/>
    <property type="match status" value="1"/>
</dbReference>
<keyword evidence="1" id="KW-0143">Chaperone</keyword>
<organism evidence="4 5">
    <name type="scientific">Kutzneria viridogrisea</name>
    <dbReference type="NCBI Taxonomy" id="47990"/>
    <lineage>
        <taxon>Bacteria</taxon>
        <taxon>Bacillati</taxon>
        <taxon>Actinomycetota</taxon>
        <taxon>Actinomycetes</taxon>
        <taxon>Pseudonocardiales</taxon>
        <taxon>Pseudonocardiaceae</taxon>
        <taxon>Kutzneria</taxon>
    </lineage>
</organism>
<accession>A0ABR6BA79</accession>
<dbReference type="PANTHER" id="PTHR43096:SF52">
    <property type="entry name" value="DNAJ HOMOLOG 1, MITOCHONDRIAL-RELATED"/>
    <property type="match status" value="1"/>
</dbReference>
<dbReference type="Gene3D" id="1.10.287.110">
    <property type="entry name" value="DnaJ domain"/>
    <property type="match status" value="1"/>
</dbReference>